<evidence type="ECO:0000256" key="28">
    <source>
        <dbReference type="ARBA" id="ARBA00036424"/>
    </source>
</evidence>
<evidence type="ECO:0000256" key="24">
    <source>
        <dbReference type="ARBA" id="ARBA00023235"/>
    </source>
</evidence>
<dbReference type="GO" id="GO:0016705">
    <property type="term" value="F:oxidoreductase activity, acting on paired donors, with incorporation or reduction of molecular oxygen"/>
    <property type="evidence" value="ECO:0007669"/>
    <property type="project" value="InterPro"/>
</dbReference>
<dbReference type="GO" id="GO:0004796">
    <property type="term" value="F:thromboxane-A synthase activity"/>
    <property type="evidence" value="ECO:0007669"/>
    <property type="project" value="UniProtKB-EC"/>
</dbReference>
<evidence type="ECO:0000256" key="20">
    <source>
        <dbReference type="ARBA" id="ARBA00023004"/>
    </source>
</evidence>
<dbReference type="EC" id="5.3.99.5" evidence="30"/>
<dbReference type="PROSITE" id="PS00086">
    <property type="entry name" value="CYTOCHROME_P450"/>
    <property type="match status" value="1"/>
</dbReference>
<evidence type="ECO:0000256" key="14">
    <source>
        <dbReference type="ARBA" id="ARBA00022723"/>
    </source>
</evidence>
<evidence type="ECO:0000256" key="27">
    <source>
        <dbReference type="ARBA" id="ARBA00036380"/>
    </source>
</evidence>
<keyword evidence="25" id="KW-0456">Lyase</keyword>
<keyword evidence="9" id="KW-0644">Prostaglandin metabolism</keyword>
<evidence type="ECO:0000256" key="21">
    <source>
        <dbReference type="ARBA" id="ARBA00023098"/>
    </source>
</evidence>
<evidence type="ECO:0000256" key="29">
    <source>
        <dbReference type="ARBA" id="ARBA00036475"/>
    </source>
</evidence>
<keyword evidence="24" id="KW-0413">Isomerase</keyword>
<comment type="subunit">
    <text evidence="7">Monomer.</text>
</comment>
<evidence type="ECO:0000256" key="25">
    <source>
        <dbReference type="ARBA" id="ARBA00023239"/>
    </source>
</evidence>
<evidence type="ECO:0000256" key="13">
    <source>
        <dbReference type="ARBA" id="ARBA00022692"/>
    </source>
</evidence>
<dbReference type="PRINTS" id="PR00385">
    <property type="entry name" value="P450"/>
</dbReference>
<keyword evidence="37" id="KW-1185">Reference proteome</keyword>
<comment type="catalytic activity">
    <reaction evidence="1">
        <text>(15S)-hydroperoxy-(5Z,8Z,11Z,13E)-eicosatetraenoate = 15-oxo-(5Z,8Z,11Z,13E)-eicosatetraenoate + H2O</text>
        <dbReference type="Rhea" id="RHEA:48636"/>
        <dbReference type="ChEBI" id="CHEBI:15377"/>
        <dbReference type="ChEBI" id="CHEBI:57410"/>
        <dbReference type="ChEBI" id="CHEBI:57446"/>
    </reaction>
    <physiologicalReaction direction="left-to-right" evidence="1">
        <dbReference type="Rhea" id="RHEA:48637"/>
    </physiologicalReaction>
</comment>
<evidence type="ECO:0000256" key="15">
    <source>
        <dbReference type="ARBA" id="ARBA00022824"/>
    </source>
</evidence>
<comment type="cofactor">
    <cofactor evidence="34">
        <name>heme</name>
        <dbReference type="ChEBI" id="CHEBI:30413"/>
    </cofactor>
</comment>
<keyword evidence="17" id="KW-0492">Microsome</keyword>
<keyword evidence="23" id="KW-0275">Fatty acid biosynthesis</keyword>
<dbReference type="Pfam" id="PF00067">
    <property type="entry name" value="p450"/>
    <property type="match status" value="1"/>
</dbReference>
<keyword evidence="22" id="KW-0472">Membrane</keyword>
<name>A0A914BMN4_PATMI</name>
<evidence type="ECO:0000256" key="16">
    <source>
        <dbReference type="ARBA" id="ARBA00022832"/>
    </source>
</evidence>
<dbReference type="GO" id="GO:0106256">
    <property type="term" value="F:hydroperoxy icosatetraenoate dehydratase activity"/>
    <property type="evidence" value="ECO:0007669"/>
    <property type="project" value="UniProtKB-EC"/>
</dbReference>
<dbReference type="GO" id="GO:0008395">
    <property type="term" value="F:steroid hydroxylase activity"/>
    <property type="evidence" value="ECO:0007669"/>
    <property type="project" value="TreeGrafter"/>
</dbReference>
<dbReference type="OMA" id="TCEETDI"/>
<evidence type="ECO:0000256" key="18">
    <source>
        <dbReference type="ARBA" id="ARBA00022989"/>
    </source>
</evidence>
<sequence length="503" mass="58165">MSITLVLIALIVGLFAWSWYKRRTYFKTLGLSGPPPLPIVGNMLSYGKGMHVAHEEWTKQYGKTFGVFEGARKAIITSDLDIMQEVLIKQYNKFCNRQEFPLRPKLFKNDLLSLKNERWKLMRSMVASTFSKTKMQKMVGLIVNRSEMLMKNVNKLCSEGKSIEISKMLGSFVIESGTLCAYATEIDSQNLDDTTFIDMAELFFQGFKEQQTTWAITLMMPWMEPVLRWLGFSLHPMKSVNFFKSIVVDIIHERRADPNQKDYVDFLQLLMNAHKYQDEDTPEDEKVYVDYKRALTEDEVTAMAVLFFIGNYETTTTALCFTSYLLATNPEVQERLIDEIDNVIGERTSLTYGDVSKLPYLDMVLHESMRIYPPAIEFDRICREDCVIKGIQIPKGTMMEFPVWVVHHDPEIWPDPYTFDPQRWSAGNRDKIHPLAWIPFGGGPRKCIGYRFANLEIALVMVRLLQKYRFETCEETDIPPKVGKHGLILPENGMTLRLAPRNK</sequence>
<evidence type="ECO:0000256" key="23">
    <source>
        <dbReference type="ARBA" id="ARBA00023160"/>
    </source>
</evidence>
<evidence type="ECO:0000313" key="36">
    <source>
        <dbReference type="EnsemblMetazoa" id="XP_038077379.1"/>
    </source>
</evidence>
<evidence type="ECO:0000256" key="1">
    <source>
        <dbReference type="ARBA" id="ARBA00001143"/>
    </source>
</evidence>
<dbReference type="OrthoDB" id="2789670at2759"/>
<evidence type="ECO:0000256" key="30">
    <source>
        <dbReference type="ARBA" id="ARBA00038872"/>
    </source>
</evidence>
<dbReference type="EC" id="4.2.1.152" evidence="8"/>
<evidence type="ECO:0000313" key="37">
    <source>
        <dbReference type="Proteomes" id="UP000887568"/>
    </source>
</evidence>
<dbReference type="InterPro" id="IPR050705">
    <property type="entry name" value="Cytochrome_P450_3A"/>
</dbReference>
<dbReference type="PANTHER" id="PTHR24302:SF47">
    <property type="entry name" value="CYTOCHROME P450"/>
    <property type="match status" value="1"/>
</dbReference>
<evidence type="ECO:0000256" key="35">
    <source>
        <dbReference type="RuleBase" id="RU000461"/>
    </source>
</evidence>
<evidence type="ECO:0000256" key="3">
    <source>
        <dbReference type="ARBA" id="ARBA00004174"/>
    </source>
</evidence>
<dbReference type="FunFam" id="1.10.630.10:FF:000042">
    <property type="entry name" value="Cytochrome P450"/>
    <property type="match status" value="1"/>
</dbReference>
<keyword evidence="15" id="KW-0256">Endoplasmic reticulum</keyword>
<evidence type="ECO:0000256" key="9">
    <source>
        <dbReference type="ARBA" id="ARBA00022501"/>
    </source>
</evidence>
<accession>A0A914BMN4</accession>
<evidence type="ECO:0000256" key="34">
    <source>
        <dbReference type="PIRSR" id="PIRSR602401-1"/>
    </source>
</evidence>
<evidence type="ECO:0000256" key="17">
    <source>
        <dbReference type="ARBA" id="ARBA00022848"/>
    </source>
</evidence>
<feature type="binding site" description="axial binding residue" evidence="34">
    <location>
        <position position="447"/>
    </location>
    <ligand>
        <name>heme</name>
        <dbReference type="ChEBI" id="CHEBI:30413"/>
    </ligand>
    <ligandPart>
        <name>Fe</name>
        <dbReference type="ChEBI" id="CHEBI:18248"/>
    </ligandPart>
</feature>
<dbReference type="InterPro" id="IPR001128">
    <property type="entry name" value="Cyt_P450"/>
</dbReference>
<dbReference type="Gene3D" id="1.10.630.10">
    <property type="entry name" value="Cytochrome P450"/>
    <property type="match status" value="1"/>
</dbReference>
<comment type="catalytic activity">
    <reaction evidence="29">
        <text>prostaglandin H2 = thromboxane A2</text>
        <dbReference type="Rhea" id="RHEA:17137"/>
        <dbReference type="ChEBI" id="CHEBI:57405"/>
        <dbReference type="ChEBI" id="CHEBI:57445"/>
        <dbReference type="EC" id="5.3.99.5"/>
    </reaction>
    <physiologicalReaction direction="left-to-right" evidence="29">
        <dbReference type="Rhea" id="RHEA:17138"/>
    </physiologicalReaction>
</comment>
<organism evidence="36 37">
    <name type="scientific">Patiria miniata</name>
    <name type="common">Bat star</name>
    <name type="synonym">Asterina miniata</name>
    <dbReference type="NCBI Taxonomy" id="46514"/>
    <lineage>
        <taxon>Eukaryota</taxon>
        <taxon>Metazoa</taxon>
        <taxon>Echinodermata</taxon>
        <taxon>Eleutherozoa</taxon>
        <taxon>Asterozoa</taxon>
        <taxon>Asteroidea</taxon>
        <taxon>Valvatacea</taxon>
        <taxon>Valvatida</taxon>
        <taxon>Asterinidae</taxon>
        <taxon>Patiria</taxon>
    </lineage>
</organism>
<dbReference type="GO" id="GO:0001516">
    <property type="term" value="P:prostaglandin biosynthetic process"/>
    <property type="evidence" value="ECO:0007669"/>
    <property type="project" value="UniProtKB-KW"/>
</dbReference>
<keyword evidence="16" id="KW-0276">Fatty acid metabolism</keyword>
<evidence type="ECO:0000256" key="5">
    <source>
        <dbReference type="ARBA" id="ARBA00004477"/>
    </source>
</evidence>
<keyword evidence="19 35" id="KW-0560">Oxidoreductase</keyword>
<dbReference type="GO" id="GO:0005506">
    <property type="term" value="F:iron ion binding"/>
    <property type="evidence" value="ECO:0007669"/>
    <property type="project" value="InterPro"/>
</dbReference>
<keyword evidence="18" id="KW-1133">Transmembrane helix</keyword>
<dbReference type="CDD" id="cd11055">
    <property type="entry name" value="CYP3A-like"/>
    <property type="match status" value="1"/>
</dbReference>
<dbReference type="SUPFAM" id="SSF48264">
    <property type="entry name" value="Cytochrome P450"/>
    <property type="match status" value="1"/>
</dbReference>
<dbReference type="PANTHER" id="PTHR24302">
    <property type="entry name" value="CYTOCHROME P450 FAMILY 3"/>
    <property type="match status" value="1"/>
</dbReference>
<comment type="subcellular location">
    <subcellularLocation>
        <location evidence="5">Endoplasmic reticulum membrane</location>
        <topology evidence="5">Multi-pass membrane protein</topology>
    </subcellularLocation>
    <subcellularLocation>
        <location evidence="4">Endoplasmic reticulum membrane</location>
        <topology evidence="4">Peripheral membrane protein</topology>
    </subcellularLocation>
    <subcellularLocation>
        <location evidence="3">Microsome membrane</location>
        <topology evidence="3">Peripheral membrane protein</topology>
    </subcellularLocation>
</comment>
<keyword evidence="10" id="KW-0444">Lipid biosynthesis</keyword>
<dbReference type="GeneID" id="119745224"/>
<evidence type="ECO:0000256" key="11">
    <source>
        <dbReference type="ARBA" id="ARBA00022585"/>
    </source>
</evidence>
<evidence type="ECO:0000256" key="6">
    <source>
        <dbReference type="ARBA" id="ARBA00010617"/>
    </source>
</evidence>
<dbReference type="AlphaFoldDB" id="A0A914BMN4"/>
<evidence type="ECO:0000256" key="8">
    <source>
        <dbReference type="ARBA" id="ARBA00013084"/>
    </source>
</evidence>
<evidence type="ECO:0000256" key="12">
    <source>
        <dbReference type="ARBA" id="ARBA00022617"/>
    </source>
</evidence>
<protein>
    <recommendedName>
        <fullName evidence="31">Thromboxane-A synthase</fullName>
        <ecNumber evidence="8">4.2.1.152</ecNumber>
        <ecNumber evidence="30">5.3.99.5</ecNumber>
    </recommendedName>
    <alternativeName>
        <fullName evidence="32">Cytochrome P450 5A1</fullName>
    </alternativeName>
    <alternativeName>
        <fullName evidence="26">Hydroperoxy icosatetraenoate dehydratase</fullName>
    </alternativeName>
</protein>
<dbReference type="PRINTS" id="PR00463">
    <property type="entry name" value="EP450I"/>
</dbReference>
<keyword evidence="12 34" id="KW-0349">Heme</keyword>
<keyword evidence="11" id="KW-0643">Prostaglandin biosynthesis</keyword>
<keyword evidence="20 34" id="KW-0408">Iron</keyword>
<dbReference type="InterPro" id="IPR017972">
    <property type="entry name" value="Cyt_P450_CS"/>
</dbReference>
<reference evidence="36" key="1">
    <citation type="submission" date="2022-11" db="UniProtKB">
        <authorList>
            <consortium name="EnsemblMetazoa"/>
        </authorList>
    </citation>
    <scope>IDENTIFICATION</scope>
</reference>
<keyword evidence="13" id="KW-0812">Transmembrane</keyword>
<dbReference type="Proteomes" id="UP000887568">
    <property type="component" value="Unplaced"/>
</dbReference>
<dbReference type="GO" id="GO:0005789">
    <property type="term" value="C:endoplasmic reticulum membrane"/>
    <property type="evidence" value="ECO:0007669"/>
    <property type="project" value="UniProtKB-SubCell"/>
</dbReference>
<dbReference type="EnsemblMetazoa" id="XM_038221451.1">
    <property type="protein sequence ID" value="XP_038077379.1"/>
    <property type="gene ID" value="LOC119745224"/>
</dbReference>
<comment type="catalytic activity">
    <reaction evidence="28">
        <text>prostaglandin H2 = (12S)-hydroxy-(5Z,8E,10E)-heptadecatrienoate + malonaldehyde</text>
        <dbReference type="Rhea" id="RHEA:48644"/>
        <dbReference type="ChEBI" id="CHEBI:57405"/>
        <dbReference type="ChEBI" id="CHEBI:90694"/>
        <dbReference type="ChEBI" id="CHEBI:566274"/>
    </reaction>
</comment>
<evidence type="ECO:0000256" key="26">
    <source>
        <dbReference type="ARBA" id="ARBA00033404"/>
    </source>
</evidence>
<comment type="catalytic activity">
    <reaction evidence="2">
        <text>a hydroperoxyeicosatetraenoate = an oxoeicosatetraenoate + H2O</text>
        <dbReference type="Rhea" id="RHEA:55556"/>
        <dbReference type="ChEBI" id="CHEBI:15377"/>
        <dbReference type="ChEBI" id="CHEBI:59720"/>
        <dbReference type="ChEBI" id="CHEBI:131859"/>
        <dbReference type="EC" id="4.2.1.152"/>
    </reaction>
    <physiologicalReaction direction="left-to-right" evidence="2">
        <dbReference type="Rhea" id="RHEA:55557"/>
    </physiologicalReaction>
</comment>
<evidence type="ECO:0000256" key="7">
    <source>
        <dbReference type="ARBA" id="ARBA00011245"/>
    </source>
</evidence>
<evidence type="ECO:0000256" key="10">
    <source>
        <dbReference type="ARBA" id="ARBA00022516"/>
    </source>
</evidence>
<evidence type="ECO:0000256" key="31">
    <source>
        <dbReference type="ARBA" id="ARBA00040834"/>
    </source>
</evidence>
<keyword evidence="21" id="KW-0443">Lipid metabolism</keyword>
<dbReference type="GO" id="GO:0020037">
    <property type="term" value="F:heme binding"/>
    <property type="evidence" value="ECO:0007669"/>
    <property type="project" value="InterPro"/>
</dbReference>
<dbReference type="RefSeq" id="XP_038077379.1">
    <property type="nucleotide sequence ID" value="XM_038221451.1"/>
</dbReference>
<evidence type="ECO:0000256" key="32">
    <source>
        <dbReference type="ARBA" id="ARBA00042726"/>
    </source>
</evidence>
<comment type="function">
    <text evidence="33">Catalyzes the conversion of prostaglandin H2 (PGH2) to thromboxane A2 (TXA2), a potent inducer of blood vessel constriction and platelet aggregation. Also cleaves PGH2 to 12-hydroxy-heptadecatrienoicacid (12-HHT) and malondialdehyde, which is known to act as a mediator of DNA damage. 12-HHT and malondialdehyde are formed stoichiometrically in the same amounts as TXA2. Additionally, displays dehydratase activity, toward (15S)-hydroperoxy-(5Z,8Z,11Z,13E)-eicosatetraenoate (15(S)-HPETE) producing 15-KETE and 15-HETE.</text>
</comment>
<dbReference type="InterPro" id="IPR002401">
    <property type="entry name" value="Cyt_P450_E_grp-I"/>
</dbReference>
<keyword evidence="14 34" id="KW-0479">Metal-binding</keyword>
<evidence type="ECO:0000256" key="22">
    <source>
        <dbReference type="ARBA" id="ARBA00023136"/>
    </source>
</evidence>
<keyword evidence="35" id="KW-0503">Monooxygenase</keyword>
<comment type="catalytic activity">
    <reaction evidence="27">
        <text>(15S)-hydroperoxy-(5Z,8Z,11Z,13E)-eicosatetraenoate + AH2 = (15S)-hydroxy-(5Z,8Z,11Z,13E)-eicosatetraenoate + A + H2O</text>
        <dbReference type="Rhea" id="RHEA:48856"/>
        <dbReference type="ChEBI" id="CHEBI:13193"/>
        <dbReference type="ChEBI" id="CHEBI:15377"/>
        <dbReference type="ChEBI" id="CHEBI:17499"/>
        <dbReference type="ChEBI" id="CHEBI:57409"/>
        <dbReference type="ChEBI" id="CHEBI:57446"/>
    </reaction>
    <physiologicalReaction direction="left-to-right" evidence="27">
        <dbReference type="Rhea" id="RHEA:48857"/>
    </physiologicalReaction>
</comment>
<evidence type="ECO:0000256" key="4">
    <source>
        <dbReference type="ARBA" id="ARBA00004406"/>
    </source>
</evidence>
<evidence type="ECO:0000256" key="33">
    <source>
        <dbReference type="ARBA" id="ARBA00054825"/>
    </source>
</evidence>
<evidence type="ECO:0000256" key="2">
    <source>
        <dbReference type="ARBA" id="ARBA00001719"/>
    </source>
</evidence>
<comment type="similarity">
    <text evidence="6 35">Belongs to the cytochrome P450 family.</text>
</comment>
<evidence type="ECO:0000256" key="19">
    <source>
        <dbReference type="ARBA" id="ARBA00023002"/>
    </source>
</evidence>
<dbReference type="InterPro" id="IPR036396">
    <property type="entry name" value="Cyt_P450_sf"/>
</dbReference>
<proteinExistence type="inferred from homology"/>